<dbReference type="GO" id="GO:0005634">
    <property type="term" value="C:nucleus"/>
    <property type="evidence" value="ECO:0007669"/>
    <property type="project" value="TreeGrafter"/>
</dbReference>
<dbReference type="Gene3D" id="3.30.1490.100">
    <property type="entry name" value="DNA polymerase, Y-family, little finger domain"/>
    <property type="match status" value="1"/>
</dbReference>
<gene>
    <name evidence="5" type="ORF">EVOR1521_LOCUS22291</name>
</gene>
<dbReference type="InterPro" id="IPR036775">
    <property type="entry name" value="DNA_pol_Y-fam_lit_finger_sf"/>
</dbReference>
<evidence type="ECO:0000256" key="2">
    <source>
        <dbReference type="ARBA" id="ARBA00022634"/>
    </source>
</evidence>
<comment type="similarity">
    <text evidence="1">Belongs to the DNA polymerase type-Y family.</text>
</comment>
<dbReference type="SUPFAM" id="SSF56672">
    <property type="entry name" value="DNA/RNA polymerases"/>
    <property type="match status" value="2"/>
</dbReference>
<reference evidence="5" key="1">
    <citation type="submission" date="2023-08" db="EMBL/GenBank/DDBJ databases">
        <authorList>
            <person name="Chen Y."/>
            <person name="Shah S."/>
            <person name="Dougan E. K."/>
            <person name="Thang M."/>
            <person name="Chan C."/>
        </authorList>
    </citation>
    <scope>NUCLEOTIDE SEQUENCE</scope>
</reference>
<keyword evidence="6" id="KW-1185">Reference proteome</keyword>
<dbReference type="GO" id="GO:0003684">
    <property type="term" value="F:damaged DNA binding"/>
    <property type="evidence" value="ECO:0007669"/>
    <property type="project" value="InterPro"/>
</dbReference>
<dbReference type="Pfam" id="PF00817">
    <property type="entry name" value="IMS"/>
    <property type="match status" value="2"/>
</dbReference>
<dbReference type="Pfam" id="PF21999">
    <property type="entry name" value="IMS_HHH_1"/>
    <property type="match status" value="1"/>
</dbReference>
<evidence type="ECO:0000313" key="6">
    <source>
        <dbReference type="Proteomes" id="UP001178507"/>
    </source>
</evidence>
<dbReference type="InterPro" id="IPR043502">
    <property type="entry name" value="DNA/RNA_pol_sf"/>
</dbReference>
<comment type="caution">
    <text evidence="5">The sequence shown here is derived from an EMBL/GenBank/DDBJ whole genome shotgun (WGS) entry which is preliminary data.</text>
</comment>
<evidence type="ECO:0000259" key="4">
    <source>
        <dbReference type="PROSITE" id="PS50173"/>
    </source>
</evidence>
<evidence type="ECO:0000256" key="3">
    <source>
        <dbReference type="SAM" id="MobiDB-lite"/>
    </source>
</evidence>
<dbReference type="EMBL" id="CAUJNA010003303">
    <property type="protein sequence ID" value="CAJ1398512.1"/>
    <property type="molecule type" value="Genomic_DNA"/>
</dbReference>
<protein>
    <recommendedName>
        <fullName evidence="4">UmuC domain-containing protein</fullName>
    </recommendedName>
</protein>
<feature type="domain" description="UmuC" evidence="4">
    <location>
        <begin position="526"/>
        <end position="725"/>
    </location>
</feature>
<sequence>GTAHLDLLTSCMASIRAPVFSVDDDDSIASTVEDTDPLEAENLPQSREAQVSLAPEALAPYSDRLQSARKLAEELRAKEPLLGSGARTVKENPDFVQTFFKASRLHFIGVWRERYEEILDSLPPAPKQTKPPEVFMHIDMDCFFASVATLGRQHIFAGLPVAVAWGTGSSSEISSANYAARAAGVRAGMWAGDALRRCPDLVIMPYEFSTIMEVAEKFYRTVLESTPYVQGISCDEVFADTTKLCEAQDVESLRSAGQRIRDAIFARTGCRASVGVAKNRLLARLATKQAKPSPGCPSCQRGSRCLEHPGVCVLESAQLLEDLPVRDLPSVGPESEKQLHDAGVFTVSQLRNTALPKLQQLFGPKQARCLHALSRGLDERPWDPRPSRKSVGAQIAWGVRFESWDKLQAFVVELTEEAFRRLRRHSKRASSITVKAWRARPDAPHLNGVGSGGCDVISRSAQLRVDAADAKSVQLGLAEAWRLFGCTQAQPEEVRGVGVHLTLAAPGTLEAAGKVPAALSAKSRIILHLDVDCFFLSVHRRYDPSLKAEGLVLWQYNDVICISPEAKAAGVRKHMRPSEAQRLVQPIGGQLVHAFTRRWPGPRVWYGPYQSVSREIFAKLQEILARENVSFVLERISVDEAFLDVTGSVASLAHAAELAQDLARELKSSVGVSLSAGVACNKLLAKLGSVAAKPPKGSGCCVVDSPQAAQRLLAATPAPRVPGLGAKAPQLEQLQVDTAADLQRFDSSELAQALGLAEDSAARIRELAEGKDEVAVKAVEPKKSLVVTSWLSDGYLHELATKTGADAQSVTVGDGWVFHPQLGKGVTNLTRVRWLLLALVLDLEERTVQEYLEHKMLPTKLCVSYQGPGWRKEPGPGSTDGKSCSRSGGFPTDAFRGLTPEDGKVAGQIQIGSSDMAAHAPASPAAAAREAPAAYRHPVYGTEFLTLAGASAVLSDGPEILQGRRGERVGRVVDAACGILSRWAGEFPDKVPLGKLTLTASCMMDAGSKPSPQKRRSQTTLADCFKKTKLDASPAPRAPPVPHSAFSVPAFEVSDSE</sequence>
<feature type="region of interest" description="Disordered" evidence="3">
    <location>
        <begin position="870"/>
        <end position="900"/>
    </location>
</feature>
<dbReference type="PANTHER" id="PTHR45990">
    <property type="entry name" value="DNA REPAIR PROTEIN REV1"/>
    <property type="match status" value="1"/>
</dbReference>
<evidence type="ECO:0000313" key="5">
    <source>
        <dbReference type="EMBL" id="CAJ1398512.1"/>
    </source>
</evidence>
<dbReference type="Pfam" id="PF11799">
    <property type="entry name" value="IMS_C"/>
    <property type="match status" value="1"/>
</dbReference>
<dbReference type="Gene3D" id="1.10.150.20">
    <property type="entry name" value="5' to 3' exonuclease, C-terminal subdomain"/>
    <property type="match status" value="2"/>
</dbReference>
<proteinExistence type="inferred from homology"/>
<dbReference type="InterPro" id="IPR043128">
    <property type="entry name" value="Rev_trsase/Diguanyl_cyclase"/>
</dbReference>
<dbReference type="GO" id="GO:0017125">
    <property type="term" value="F:deoxycytidyl transferase activity"/>
    <property type="evidence" value="ECO:0007669"/>
    <property type="project" value="TreeGrafter"/>
</dbReference>
<dbReference type="InterPro" id="IPR053848">
    <property type="entry name" value="IMS_HHH_1"/>
</dbReference>
<feature type="region of interest" description="Disordered" evidence="3">
    <location>
        <begin position="1030"/>
        <end position="1057"/>
    </location>
</feature>
<dbReference type="GO" id="GO:0070987">
    <property type="term" value="P:error-free translesion synthesis"/>
    <property type="evidence" value="ECO:0007669"/>
    <property type="project" value="TreeGrafter"/>
</dbReference>
<dbReference type="PROSITE" id="PS50173">
    <property type="entry name" value="UMUC"/>
    <property type="match status" value="2"/>
</dbReference>
<feature type="non-terminal residue" evidence="5">
    <location>
        <position position="1"/>
    </location>
</feature>
<dbReference type="SUPFAM" id="SSF100879">
    <property type="entry name" value="Lesion bypass DNA polymerase (Y-family), little finger domain"/>
    <property type="match status" value="1"/>
</dbReference>
<feature type="domain" description="UmuC" evidence="4">
    <location>
        <begin position="135"/>
        <end position="332"/>
    </location>
</feature>
<dbReference type="PANTHER" id="PTHR45990:SF1">
    <property type="entry name" value="DNA REPAIR PROTEIN REV1"/>
    <property type="match status" value="1"/>
</dbReference>
<dbReference type="AlphaFoldDB" id="A0AA36N8X4"/>
<dbReference type="GO" id="GO:0042276">
    <property type="term" value="P:error-prone translesion synthesis"/>
    <property type="evidence" value="ECO:0007669"/>
    <property type="project" value="TreeGrafter"/>
</dbReference>
<dbReference type="InterPro" id="IPR001126">
    <property type="entry name" value="UmuC"/>
</dbReference>
<dbReference type="Gene3D" id="3.30.70.270">
    <property type="match status" value="2"/>
</dbReference>
<keyword evidence="2" id="KW-0237">DNA synthesis</keyword>
<dbReference type="GO" id="GO:0006281">
    <property type="term" value="P:DNA repair"/>
    <property type="evidence" value="ECO:0007669"/>
    <property type="project" value="InterPro"/>
</dbReference>
<dbReference type="Gene3D" id="3.40.1170.60">
    <property type="match status" value="2"/>
</dbReference>
<name>A0AA36N8X4_9DINO</name>
<accession>A0AA36N8X4</accession>
<dbReference type="Proteomes" id="UP001178507">
    <property type="component" value="Unassembled WGS sequence"/>
</dbReference>
<dbReference type="GO" id="GO:0003887">
    <property type="term" value="F:DNA-directed DNA polymerase activity"/>
    <property type="evidence" value="ECO:0007669"/>
    <property type="project" value="InterPro"/>
</dbReference>
<organism evidence="5 6">
    <name type="scientific">Effrenium voratum</name>
    <dbReference type="NCBI Taxonomy" id="2562239"/>
    <lineage>
        <taxon>Eukaryota</taxon>
        <taxon>Sar</taxon>
        <taxon>Alveolata</taxon>
        <taxon>Dinophyceae</taxon>
        <taxon>Suessiales</taxon>
        <taxon>Symbiodiniaceae</taxon>
        <taxon>Effrenium</taxon>
    </lineage>
</organism>
<dbReference type="Gene3D" id="6.10.250.1490">
    <property type="match status" value="1"/>
</dbReference>
<evidence type="ECO:0000256" key="1">
    <source>
        <dbReference type="ARBA" id="ARBA00010945"/>
    </source>
</evidence>
<dbReference type="InterPro" id="IPR017961">
    <property type="entry name" value="DNA_pol_Y-fam_little_finger"/>
</dbReference>